<keyword evidence="2" id="KW-1185">Reference proteome</keyword>
<proteinExistence type="predicted"/>
<gene>
    <name evidence="1" type="ORF">NLG97_g1429</name>
</gene>
<organism evidence="1 2">
    <name type="scientific">Lecanicillium saksenae</name>
    <dbReference type="NCBI Taxonomy" id="468837"/>
    <lineage>
        <taxon>Eukaryota</taxon>
        <taxon>Fungi</taxon>
        <taxon>Dikarya</taxon>
        <taxon>Ascomycota</taxon>
        <taxon>Pezizomycotina</taxon>
        <taxon>Sordariomycetes</taxon>
        <taxon>Hypocreomycetidae</taxon>
        <taxon>Hypocreales</taxon>
        <taxon>Cordycipitaceae</taxon>
        <taxon>Lecanicillium</taxon>
    </lineage>
</organism>
<reference evidence="1" key="1">
    <citation type="submission" date="2022-07" db="EMBL/GenBank/DDBJ databases">
        <title>Genome Sequence of Lecanicillium saksenae.</title>
        <authorList>
            <person name="Buettner E."/>
        </authorList>
    </citation>
    <scope>NUCLEOTIDE SEQUENCE</scope>
    <source>
        <strain evidence="1">VT-O1</strain>
    </source>
</reference>
<accession>A0ACC1R7W5</accession>
<comment type="caution">
    <text evidence="1">The sequence shown here is derived from an EMBL/GenBank/DDBJ whole genome shotgun (WGS) entry which is preliminary data.</text>
</comment>
<evidence type="ECO:0000313" key="2">
    <source>
        <dbReference type="Proteomes" id="UP001148737"/>
    </source>
</evidence>
<dbReference type="EMBL" id="JANAKD010000075">
    <property type="protein sequence ID" value="KAJ3498046.1"/>
    <property type="molecule type" value="Genomic_DNA"/>
</dbReference>
<sequence length="566" mass="63186">MAENTLSFPNESFFRRLIEVCHKYADRILVQDGLSNSIVHYGDLLSDVAYMRQKLFQVLPESIFDGKGIILPDAPYIFIIAPANYEYILASIAVFSLGGAIAPISSGLMPEEVCHLLRKARSRCILFSPQYEQIGEDIAREYSMWKQKDEYLSMIPIERSKMLCESISVEIDEDMILDPKAPGMLLFSSGSTGPPKGVVRPRISLQSLPPMADDGGIYLSFRPPHWISNAVGLLRVTLAATTVKVVRDAGDAIWSELRGGQVGLFLAPPDVFAALMRHFQESIEPLPALERDAFIAGVRKTPQIIVGGDVTWPTVLRFWQELLGRPLANAYGSSEVGVTTMTTNHVDDEGKAIHRCIGKPYLNVEVKLSEGDEGEILVKDAGMFTHYLADAEATKAAFDDDGYFKTGDIGRKCGDEYFVDGRVSRDMLRLRGKWISAHDVEALVVSLPYISEAYAVIASFQYRRQMSILVRAASTSTVTPTLEKIRADIQNDLEPFKLPTMFRLLKDHEEIPYTSSGKVDRRAIVGTYFGMADELSLPGGLEFTAKDSESRWERKMWDEVELTKWA</sequence>
<dbReference type="Proteomes" id="UP001148737">
    <property type="component" value="Unassembled WGS sequence"/>
</dbReference>
<protein>
    <submittedName>
        <fullName evidence="1">Uncharacterized protein</fullName>
    </submittedName>
</protein>
<evidence type="ECO:0000313" key="1">
    <source>
        <dbReference type="EMBL" id="KAJ3498046.1"/>
    </source>
</evidence>
<name>A0ACC1R7W5_9HYPO</name>